<name>A0A6P2R8U9_BURL3</name>
<sequence length="65" mass="7514">MAGQRLNTAFLLRLPIGSVALLLESRTACRRVRWIDIDFLRASINAPETKEVSIEIEMADSWRRR</sequence>
<gene>
    <name evidence="1" type="ORF">BLA6863_06422</name>
</gene>
<evidence type="ECO:0000313" key="1">
    <source>
        <dbReference type="EMBL" id="VWC31165.1"/>
    </source>
</evidence>
<reference evidence="1 2" key="1">
    <citation type="submission" date="2019-09" db="EMBL/GenBank/DDBJ databases">
        <authorList>
            <person name="Depoorter E."/>
        </authorList>
    </citation>
    <scope>NUCLEOTIDE SEQUENCE [LARGE SCALE GENOMIC DNA]</scope>
    <source>
        <strain evidence="1">LMG 6863</strain>
    </source>
</reference>
<protein>
    <submittedName>
        <fullName evidence="1">Uncharacterized protein</fullName>
    </submittedName>
</protein>
<evidence type="ECO:0000313" key="2">
    <source>
        <dbReference type="Proteomes" id="UP000494170"/>
    </source>
</evidence>
<dbReference type="RefSeq" id="WP_174946170.1">
    <property type="nucleotide sequence ID" value="NZ_CABVPY010000063.1"/>
</dbReference>
<dbReference type="Proteomes" id="UP000494170">
    <property type="component" value="Unassembled WGS sequence"/>
</dbReference>
<dbReference type="AlphaFoldDB" id="A0A6P2R8U9"/>
<dbReference type="EMBL" id="CABVPY010000063">
    <property type="protein sequence ID" value="VWC31165.1"/>
    <property type="molecule type" value="Genomic_DNA"/>
</dbReference>
<organism evidence="1 2">
    <name type="scientific">Burkholderia lata (strain ATCC 17760 / DSM 23089 / LMG 22485 / NCIMB 9086 / R18194 / 383)</name>
    <dbReference type="NCBI Taxonomy" id="482957"/>
    <lineage>
        <taxon>Bacteria</taxon>
        <taxon>Pseudomonadati</taxon>
        <taxon>Pseudomonadota</taxon>
        <taxon>Betaproteobacteria</taxon>
        <taxon>Burkholderiales</taxon>
        <taxon>Burkholderiaceae</taxon>
        <taxon>Burkholderia</taxon>
        <taxon>Burkholderia cepacia complex</taxon>
    </lineage>
</organism>
<accession>A0A6P2R8U9</accession>
<proteinExistence type="predicted"/>